<dbReference type="InParanoid" id="A0A194X6A0"/>
<gene>
    <name evidence="2" type="ORF">LY89DRAFT_782985</name>
</gene>
<reference evidence="2 3" key="1">
    <citation type="submission" date="2015-10" db="EMBL/GenBank/DDBJ databases">
        <title>Full genome of DAOMC 229536 Phialocephala scopiformis, a fungal endophyte of spruce producing the potent anti-insectan compound rugulosin.</title>
        <authorList>
            <consortium name="DOE Joint Genome Institute"/>
            <person name="Walker A.K."/>
            <person name="Frasz S.L."/>
            <person name="Seifert K.A."/>
            <person name="Miller J.D."/>
            <person name="Mondo S.J."/>
            <person name="Labutti K."/>
            <person name="Lipzen A."/>
            <person name="Dockter R."/>
            <person name="Kennedy M."/>
            <person name="Grigoriev I.V."/>
            <person name="Spatafora J.W."/>
        </authorList>
    </citation>
    <scope>NUCLEOTIDE SEQUENCE [LARGE SCALE GENOMIC DNA]</scope>
    <source>
        <strain evidence="2 3">CBS 120377</strain>
    </source>
</reference>
<dbReference type="GeneID" id="28832361"/>
<proteinExistence type="predicted"/>
<protein>
    <submittedName>
        <fullName evidence="2">Uncharacterized protein</fullName>
    </submittedName>
</protein>
<evidence type="ECO:0000313" key="3">
    <source>
        <dbReference type="Proteomes" id="UP000070700"/>
    </source>
</evidence>
<dbReference type="KEGG" id="psco:LY89DRAFT_782985"/>
<dbReference type="RefSeq" id="XP_018070065.1">
    <property type="nucleotide sequence ID" value="XM_018222635.1"/>
</dbReference>
<sequence>MLASKPLELINPILSLGIVLQKGAEERQHDNTTCPTRSFESPPPVVVARRTRETEARRLKKPAKSAFRQTSGPKGPRRVNWETEGFLYNDVRHFFVDNTPESVARIGYGFRKESREDGVFLAPTRVGAYGPSGPSDWCPRRGWDTSLCGPVASRVEGGRNQGLEIMRGTSGGALGGERCTCAPSVPPDYGGGLCGGFPWLDGVGGGGGLVLVCSGLCRRILVLLPRRLPGSFVSSTSSASIFFCHFFAVHGQGRLPLAPEKA</sequence>
<keyword evidence="3" id="KW-1185">Reference proteome</keyword>
<name>A0A194X6A0_MOLSC</name>
<dbReference type="EMBL" id="KQ947417">
    <property type="protein sequence ID" value="KUJ15710.1"/>
    <property type="molecule type" value="Genomic_DNA"/>
</dbReference>
<feature type="region of interest" description="Disordered" evidence="1">
    <location>
        <begin position="59"/>
        <end position="78"/>
    </location>
</feature>
<evidence type="ECO:0000313" key="2">
    <source>
        <dbReference type="EMBL" id="KUJ15710.1"/>
    </source>
</evidence>
<evidence type="ECO:0000256" key="1">
    <source>
        <dbReference type="SAM" id="MobiDB-lite"/>
    </source>
</evidence>
<accession>A0A194X6A0</accession>
<organism evidence="2 3">
    <name type="scientific">Mollisia scopiformis</name>
    <name type="common">Conifer needle endophyte fungus</name>
    <name type="synonym">Phialocephala scopiformis</name>
    <dbReference type="NCBI Taxonomy" id="149040"/>
    <lineage>
        <taxon>Eukaryota</taxon>
        <taxon>Fungi</taxon>
        <taxon>Dikarya</taxon>
        <taxon>Ascomycota</taxon>
        <taxon>Pezizomycotina</taxon>
        <taxon>Leotiomycetes</taxon>
        <taxon>Helotiales</taxon>
        <taxon>Mollisiaceae</taxon>
        <taxon>Mollisia</taxon>
    </lineage>
</organism>
<dbReference type="AlphaFoldDB" id="A0A194X6A0"/>
<dbReference type="Proteomes" id="UP000070700">
    <property type="component" value="Unassembled WGS sequence"/>
</dbReference>